<accession>A0ABM9FMR1</accession>
<evidence type="ECO:0000313" key="1">
    <source>
        <dbReference type="EMBL" id="CAH8215789.1"/>
    </source>
</evidence>
<proteinExistence type="predicted"/>
<gene>
    <name evidence="1" type="ORF">VAE063_900158</name>
</gene>
<evidence type="ECO:0000313" key="2">
    <source>
        <dbReference type="Proteomes" id="UP001152658"/>
    </source>
</evidence>
<protein>
    <submittedName>
        <fullName evidence="1">Uncharacterized protein</fullName>
    </submittedName>
</protein>
<reference evidence="1" key="1">
    <citation type="submission" date="2022-06" db="EMBL/GenBank/DDBJ databases">
        <authorList>
            <person name="Goudenege D."/>
            <person name="Le Roux F."/>
        </authorList>
    </citation>
    <scope>NUCLEOTIDE SEQUENCE</scope>
    <source>
        <strain evidence="1">12-063</strain>
    </source>
</reference>
<sequence length="40" mass="4493">MNEWKGRIKAIPENLKVIYPVVKVKANSLMGLVNDPKDAL</sequence>
<dbReference type="EMBL" id="CALYLK010000131">
    <property type="protein sequence ID" value="CAH8215789.1"/>
    <property type="molecule type" value="Genomic_DNA"/>
</dbReference>
<organism evidence="1 2">
    <name type="scientific">Vibrio aestuarianus</name>
    <dbReference type="NCBI Taxonomy" id="28171"/>
    <lineage>
        <taxon>Bacteria</taxon>
        <taxon>Pseudomonadati</taxon>
        <taxon>Pseudomonadota</taxon>
        <taxon>Gammaproteobacteria</taxon>
        <taxon>Vibrionales</taxon>
        <taxon>Vibrionaceae</taxon>
        <taxon>Vibrio</taxon>
    </lineage>
</organism>
<dbReference type="Proteomes" id="UP001152658">
    <property type="component" value="Unassembled WGS sequence"/>
</dbReference>
<comment type="caution">
    <text evidence="1">The sequence shown here is derived from an EMBL/GenBank/DDBJ whole genome shotgun (WGS) entry which is preliminary data.</text>
</comment>
<keyword evidence="2" id="KW-1185">Reference proteome</keyword>
<name>A0ABM9FMR1_9VIBR</name>